<name>A0A7W6BL74_9SPHN</name>
<sequence length="286" mass="30507">MANQLRFRSDHVGLLIAPPDGGEGDALRRKLIAMQRAANCSVATDGELFRSHFIEAIQTADAPILAEAEGKPMVALANMDVKVSLPSASALMERTGMTEGAAVGAIRREVAALIEAGVPYIQLNGTAYGPLLDEGRDIDAQLAADRAVVDGLAGGEEHRLALRIGRQGASPEWNADDARLKALFGLGYDRYLLDFGTQPRGFEVLALIPDPAMVVLGLIDQSVAELQPIDPILDLIDAAAEVIDGDRLALSPRGGFSAKSGLSWADQDRKLAQVADVCVRWWGFAR</sequence>
<dbReference type="SUPFAM" id="SSF51726">
    <property type="entry name" value="UROD/MetE-like"/>
    <property type="match status" value="1"/>
</dbReference>
<evidence type="ECO:0008006" key="3">
    <source>
        <dbReference type="Google" id="ProtNLM"/>
    </source>
</evidence>
<comment type="caution">
    <text evidence="1">The sequence shown here is derived from an EMBL/GenBank/DDBJ whole genome shotgun (WGS) entry which is preliminary data.</text>
</comment>
<dbReference type="PANTHER" id="PTHR43844:SF1">
    <property type="entry name" value="METHIONINE SYNTHASE"/>
    <property type="match status" value="1"/>
</dbReference>
<organism evidence="1 2">
    <name type="scientific">Sphingobium jiangsuense</name>
    <dbReference type="NCBI Taxonomy" id="870476"/>
    <lineage>
        <taxon>Bacteria</taxon>
        <taxon>Pseudomonadati</taxon>
        <taxon>Pseudomonadota</taxon>
        <taxon>Alphaproteobacteria</taxon>
        <taxon>Sphingomonadales</taxon>
        <taxon>Sphingomonadaceae</taxon>
        <taxon>Sphingobium</taxon>
    </lineage>
</organism>
<dbReference type="PANTHER" id="PTHR43844">
    <property type="entry name" value="METHIONINE SYNTHASE"/>
    <property type="match status" value="1"/>
</dbReference>
<dbReference type="AlphaFoldDB" id="A0A7W6BL74"/>
<dbReference type="InterPro" id="IPR038071">
    <property type="entry name" value="UROD/MetE-like_sf"/>
</dbReference>
<evidence type="ECO:0000313" key="2">
    <source>
        <dbReference type="Proteomes" id="UP000571950"/>
    </source>
</evidence>
<keyword evidence="2" id="KW-1185">Reference proteome</keyword>
<dbReference type="EMBL" id="JACIDT010000010">
    <property type="protein sequence ID" value="MBB3927137.1"/>
    <property type="molecule type" value="Genomic_DNA"/>
</dbReference>
<proteinExistence type="predicted"/>
<dbReference type="Proteomes" id="UP000571950">
    <property type="component" value="Unassembled WGS sequence"/>
</dbReference>
<evidence type="ECO:0000313" key="1">
    <source>
        <dbReference type="EMBL" id="MBB3927137.1"/>
    </source>
</evidence>
<dbReference type="Gene3D" id="3.20.20.210">
    <property type="match status" value="1"/>
</dbReference>
<reference evidence="1 2" key="1">
    <citation type="submission" date="2020-08" db="EMBL/GenBank/DDBJ databases">
        <title>Genomic Encyclopedia of Type Strains, Phase IV (KMG-IV): sequencing the most valuable type-strain genomes for metagenomic binning, comparative biology and taxonomic classification.</title>
        <authorList>
            <person name="Goeker M."/>
        </authorList>
    </citation>
    <scope>NUCLEOTIDE SEQUENCE [LARGE SCALE GENOMIC DNA]</scope>
    <source>
        <strain evidence="1 2">DSM 26189</strain>
    </source>
</reference>
<protein>
    <recommendedName>
        <fullName evidence="3">HpcH/HpaI aldolase/citrate lyase domain-containing protein</fullName>
    </recommendedName>
</protein>
<accession>A0A7W6BL74</accession>
<gene>
    <name evidence="1" type="ORF">GGR43_002860</name>
</gene>
<dbReference type="RefSeq" id="WP_188072647.1">
    <property type="nucleotide sequence ID" value="NZ_BSPS01000033.1"/>
</dbReference>